<proteinExistence type="inferred from homology"/>
<evidence type="ECO:0000256" key="4">
    <source>
        <dbReference type="ARBA" id="ARBA00022490"/>
    </source>
</evidence>
<feature type="domain" description="Tr-type G" evidence="14">
    <location>
        <begin position="365"/>
        <end position="534"/>
    </location>
</feature>
<dbReference type="InterPro" id="IPR006847">
    <property type="entry name" value="IF2_N"/>
</dbReference>
<dbReference type="InterPro" id="IPR009000">
    <property type="entry name" value="Transl_B-barrel_sf"/>
</dbReference>
<dbReference type="HAMAP" id="MF_00100_B">
    <property type="entry name" value="IF_2_B"/>
    <property type="match status" value="1"/>
</dbReference>
<dbReference type="Pfam" id="PF03144">
    <property type="entry name" value="GTP_EFTU_D2"/>
    <property type="match status" value="1"/>
</dbReference>
<evidence type="ECO:0000256" key="12">
    <source>
        <dbReference type="RuleBase" id="RU000645"/>
    </source>
</evidence>
<dbReference type="InterPro" id="IPR004161">
    <property type="entry name" value="EFTu-like_2"/>
</dbReference>
<gene>
    <name evidence="10 15" type="primary">infB</name>
    <name evidence="15" type="ORF">FNZ56_02045</name>
</gene>
<dbReference type="FunFam" id="3.40.50.300:FF:000019">
    <property type="entry name" value="Translation initiation factor IF-2"/>
    <property type="match status" value="1"/>
</dbReference>
<dbReference type="InterPro" id="IPR015760">
    <property type="entry name" value="TIF_IF2"/>
</dbReference>
<dbReference type="Pfam" id="PF04760">
    <property type="entry name" value="IF2_N"/>
    <property type="match status" value="1"/>
</dbReference>
<keyword evidence="7 10" id="KW-0648">Protein biosynthesis</keyword>
<dbReference type="SUPFAM" id="SSF50447">
    <property type="entry name" value="Translation proteins"/>
    <property type="match status" value="2"/>
</dbReference>
<comment type="subcellular location">
    <subcellularLocation>
        <location evidence="1 10 12">Cytoplasm</location>
    </subcellularLocation>
</comment>
<evidence type="ECO:0000256" key="6">
    <source>
        <dbReference type="ARBA" id="ARBA00022741"/>
    </source>
</evidence>
<evidence type="ECO:0000256" key="2">
    <source>
        <dbReference type="ARBA" id="ARBA00007733"/>
    </source>
</evidence>
<dbReference type="NCBIfam" id="TIGR00487">
    <property type="entry name" value="IF-2"/>
    <property type="match status" value="1"/>
</dbReference>
<reference evidence="15 16" key="1">
    <citation type="submission" date="2019-07" db="EMBL/GenBank/DDBJ databases">
        <title>Lysobacter weifangensis sp. nov., isolated from bensulfuron-methyl contaminated farmland soil.</title>
        <authorList>
            <person name="Zhao H."/>
        </authorList>
    </citation>
    <scope>NUCLEOTIDE SEQUENCE [LARGE SCALE GENOMIC DNA]</scope>
    <source>
        <strain evidence="15 16">CC-Bw-6</strain>
    </source>
</reference>
<dbReference type="GO" id="GO:0005525">
    <property type="term" value="F:GTP binding"/>
    <property type="evidence" value="ECO:0007669"/>
    <property type="project" value="UniProtKB-KW"/>
</dbReference>
<evidence type="ECO:0000259" key="14">
    <source>
        <dbReference type="PROSITE" id="PS51722"/>
    </source>
</evidence>
<dbReference type="PROSITE" id="PS51722">
    <property type="entry name" value="G_TR_2"/>
    <property type="match status" value="1"/>
</dbReference>
<feature type="compositionally biased region" description="Basic and acidic residues" evidence="13">
    <location>
        <begin position="132"/>
        <end position="171"/>
    </location>
</feature>
<dbReference type="InterPro" id="IPR036925">
    <property type="entry name" value="TIF_IF2_dom3_sf"/>
</dbReference>
<feature type="region of interest" description="Disordered" evidence="13">
    <location>
        <begin position="243"/>
        <end position="276"/>
    </location>
</feature>
<dbReference type="CDD" id="cd03702">
    <property type="entry name" value="IF2_mtIF2_II"/>
    <property type="match status" value="1"/>
</dbReference>
<dbReference type="Proteomes" id="UP000315891">
    <property type="component" value="Chromosome"/>
</dbReference>
<keyword evidence="16" id="KW-1185">Reference proteome</keyword>
<evidence type="ECO:0000256" key="13">
    <source>
        <dbReference type="SAM" id="MobiDB-lite"/>
    </source>
</evidence>
<dbReference type="InterPro" id="IPR053905">
    <property type="entry name" value="EF-G-like_DII"/>
</dbReference>
<keyword evidence="8 10" id="KW-0342">GTP-binding</keyword>
<dbReference type="GO" id="GO:0003924">
    <property type="term" value="F:GTPase activity"/>
    <property type="evidence" value="ECO:0007669"/>
    <property type="project" value="UniProtKB-UniRule"/>
</dbReference>
<dbReference type="FunFam" id="2.40.30.10:FF:000054">
    <property type="entry name" value="Translation initiation factor IF-2"/>
    <property type="match status" value="1"/>
</dbReference>
<dbReference type="AlphaFoldDB" id="A0A516V2I9"/>
<dbReference type="Gene3D" id="3.40.50.300">
    <property type="entry name" value="P-loop containing nucleotide triphosphate hydrolases"/>
    <property type="match status" value="1"/>
</dbReference>
<evidence type="ECO:0000256" key="3">
    <source>
        <dbReference type="ARBA" id="ARBA00020675"/>
    </source>
</evidence>
<evidence type="ECO:0000313" key="15">
    <source>
        <dbReference type="EMBL" id="QDQ72740.1"/>
    </source>
</evidence>
<dbReference type="InterPro" id="IPR000795">
    <property type="entry name" value="T_Tr_GTP-bd_dom"/>
</dbReference>
<dbReference type="Pfam" id="PF22042">
    <property type="entry name" value="EF-G_D2"/>
    <property type="match status" value="1"/>
</dbReference>
<feature type="region of interest" description="Disordered" evidence="13">
    <location>
        <begin position="132"/>
        <end position="220"/>
    </location>
</feature>
<evidence type="ECO:0000256" key="1">
    <source>
        <dbReference type="ARBA" id="ARBA00004496"/>
    </source>
</evidence>
<comment type="similarity">
    <text evidence="2 10 11">Belongs to the TRAFAC class translation factor GTPase superfamily. Classic translation factor GTPase family. IF-2 subfamily.</text>
</comment>
<sequence length="866" mass="92828">MSQQTTIRKLAALVNTPVDKLLEQLAEAGMSFNDPDQVVTSTEKVKLLGFLRRTHGKAEQPAEESTAPKKITLNRSRKQELTVGGGKNKQTVDVVVRKRVTLVKSPAAAGAAEQAPADDERAEILRKLEDSRQRNLSEQQRLAEQDKQRAEDAAEQRRRAEEEAARLRAEAELAAAAAGTDEEGGARKAGGHHGHGHGHPKPAAPRTDDRLGPKHKGNRGSHVMVASVEDDDNTARFAGQLHLSAAERARRTSSTRGKSRPRRQVDQSRTGTGFNRPTAPVVREVAIGDTITVADLASKLALKGGDVVKALFKMGVMATITQSIDHDTAVLVTEELGHNAVRATADDAESELLALAGEAQGDGDARPPVVTIMGHVDHGKTSLLDYIRSTKVASGEAGGITQHIGAYHVETPKGTISFLDTPGHAAFTQMRARGAKLTDIVVLVVAADDGVMPQTVEAVQHAKAAGVPLIVAINKIDKSDADPSRVKNELLAHDVVAEDFGGDTQMVELSAKTGQGVDNLLDAINLQAEVLELKAVRDSRATGVVIESALDKGRGPVATVLVQQGTLHRGDYLVCGIQYGRVRALFDENGQQVEEAGPSIPVQLLGLSGVPDAGDDFVVVADERLAKDVAQQRDAKRRESRLVAKAGNRMEDIMAQMGEGAAQQSLNLVVKADVQGSVQALREALVGLSNDQIRINVIVSGVGGITESDANAAATAKATIIGFNVRADASARKVIESNGLDLRYFSIIYDVIDQVKQVASNVLGKEIREEIIGIAEVRDVFRSSKFGAVAGCMVVEGVVKKNRPIRVLRDSVVVFEGELESLRRFKENVDEVRENTECGIGVKAYNDVQPGDQIECFERIEVQRTL</sequence>
<evidence type="ECO:0000256" key="5">
    <source>
        <dbReference type="ARBA" id="ARBA00022540"/>
    </source>
</evidence>
<dbReference type="InterPro" id="IPR044145">
    <property type="entry name" value="IF2_II"/>
</dbReference>
<evidence type="ECO:0000256" key="11">
    <source>
        <dbReference type="RuleBase" id="RU000644"/>
    </source>
</evidence>
<dbReference type="GO" id="GO:0003743">
    <property type="term" value="F:translation initiation factor activity"/>
    <property type="evidence" value="ECO:0007669"/>
    <property type="project" value="UniProtKB-UniRule"/>
</dbReference>
<dbReference type="InterPro" id="IPR005225">
    <property type="entry name" value="Small_GTP-bd"/>
</dbReference>
<keyword evidence="5 10" id="KW-0396">Initiation factor</keyword>
<dbReference type="PANTHER" id="PTHR43381">
    <property type="entry name" value="TRANSLATION INITIATION FACTOR IF-2-RELATED"/>
    <property type="match status" value="1"/>
</dbReference>
<name>A0A516V2I9_9GAMM</name>
<dbReference type="Pfam" id="PF11987">
    <property type="entry name" value="IF-2"/>
    <property type="match status" value="1"/>
</dbReference>
<dbReference type="OrthoDB" id="9811804at2"/>
<dbReference type="EMBL" id="CP041742">
    <property type="protein sequence ID" value="QDQ72740.1"/>
    <property type="molecule type" value="Genomic_DNA"/>
</dbReference>
<keyword evidence="4 10" id="KW-0963">Cytoplasm</keyword>
<feature type="region of interest" description="G-domain" evidence="10">
    <location>
        <begin position="368"/>
        <end position="516"/>
    </location>
</feature>
<dbReference type="PROSITE" id="PS01176">
    <property type="entry name" value="IF2"/>
    <property type="match status" value="1"/>
</dbReference>
<evidence type="ECO:0000313" key="16">
    <source>
        <dbReference type="Proteomes" id="UP000315891"/>
    </source>
</evidence>
<dbReference type="GO" id="GO:0005829">
    <property type="term" value="C:cytosol"/>
    <property type="evidence" value="ECO:0007669"/>
    <property type="project" value="TreeGrafter"/>
</dbReference>
<dbReference type="PANTHER" id="PTHR43381:SF5">
    <property type="entry name" value="TR-TYPE G DOMAIN-CONTAINING PROTEIN"/>
    <property type="match status" value="1"/>
</dbReference>
<dbReference type="SUPFAM" id="SSF52156">
    <property type="entry name" value="Initiation factor IF2/eIF5b, domain 3"/>
    <property type="match status" value="1"/>
</dbReference>
<dbReference type="SUPFAM" id="SSF46955">
    <property type="entry name" value="Putative DNA-binding domain"/>
    <property type="match status" value="1"/>
</dbReference>
<feature type="compositionally biased region" description="Basic residues" evidence="13">
    <location>
        <begin position="189"/>
        <end position="200"/>
    </location>
</feature>
<dbReference type="InterPro" id="IPR009061">
    <property type="entry name" value="DNA-bd_dom_put_sf"/>
</dbReference>
<protein>
    <recommendedName>
        <fullName evidence="3 10">Translation initiation factor IF-2</fullName>
    </recommendedName>
</protein>
<dbReference type="Gene3D" id="2.40.30.10">
    <property type="entry name" value="Translation factors"/>
    <property type="match status" value="2"/>
</dbReference>
<organism evidence="15 16">
    <name type="scientific">Pseudoluteimonas lycopersici</name>
    <dbReference type="NCBI Taxonomy" id="1324796"/>
    <lineage>
        <taxon>Bacteria</taxon>
        <taxon>Pseudomonadati</taxon>
        <taxon>Pseudomonadota</taxon>
        <taxon>Gammaproteobacteria</taxon>
        <taxon>Lysobacterales</taxon>
        <taxon>Lysobacteraceae</taxon>
        <taxon>Pseudoluteimonas</taxon>
    </lineage>
</organism>
<dbReference type="NCBIfam" id="TIGR00231">
    <property type="entry name" value="small_GTP"/>
    <property type="match status" value="1"/>
</dbReference>
<dbReference type="InterPro" id="IPR000178">
    <property type="entry name" value="TF_IF2_bacterial-like"/>
</dbReference>
<evidence type="ECO:0000256" key="10">
    <source>
        <dbReference type="HAMAP-Rule" id="MF_00100"/>
    </source>
</evidence>
<keyword evidence="6 10" id="KW-0547">Nucleotide-binding</keyword>
<dbReference type="Gene3D" id="3.30.56.50">
    <property type="entry name" value="Putative DNA-binding domain, N-terminal subdomain of bacterial translation initiation factor IF2"/>
    <property type="match status" value="1"/>
</dbReference>
<dbReference type="Gene3D" id="3.40.50.10050">
    <property type="entry name" value="Translation initiation factor IF- 2, domain 3"/>
    <property type="match status" value="1"/>
</dbReference>
<dbReference type="CDD" id="cd01887">
    <property type="entry name" value="IF2_eIF5B"/>
    <property type="match status" value="1"/>
</dbReference>
<evidence type="ECO:0000256" key="9">
    <source>
        <dbReference type="ARBA" id="ARBA00025162"/>
    </source>
</evidence>
<comment type="function">
    <text evidence="9 10 11">One of the essential components for the initiation of protein synthesis. Protects formylmethionyl-tRNA from spontaneous hydrolysis and promotes its binding to the 30S ribosomal subunits. Also involved in the hydrolysis of GTP during the formation of the 70S ribosomal complex.</text>
</comment>
<dbReference type="SUPFAM" id="SSF52540">
    <property type="entry name" value="P-loop containing nucleoside triphosphate hydrolases"/>
    <property type="match status" value="1"/>
</dbReference>
<evidence type="ECO:0000256" key="8">
    <source>
        <dbReference type="ARBA" id="ARBA00023134"/>
    </source>
</evidence>
<evidence type="ECO:0000256" key="7">
    <source>
        <dbReference type="ARBA" id="ARBA00022917"/>
    </source>
</evidence>
<accession>A0A516V2I9</accession>
<feature type="binding site" evidence="10">
    <location>
        <begin position="374"/>
        <end position="381"/>
    </location>
    <ligand>
        <name>GTP</name>
        <dbReference type="ChEBI" id="CHEBI:37565"/>
    </ligand>
</feature>
<dbReference type="InterPro" id="IPR023115">
    <property type="entry name" value="TIF_IF2_dom3"/>
</dbReference>
<dbReference type="InterPro" id="IPR027417">
    <property type="entry name" value="P-loop_NTPase"/>
</dbReference>
<dbReference type="Pfam" id="PF00009">
    <property type="entry name" value="GTP_EFTU"/>
    <property type="match status" value="1"/>
</dbReference>
<feature type="binding site" evidence="10">
    <location>
        <begin position="474"/>
        <end position="477"/>
    </location>
    <ligand>
        <name>GTP</name>
        <dbReference type="ChEBI" id="CHEBI:37565"/>
    </ligand>
</feature>
<feature type="compositionally biased region" description="Basic residues" evidence="13">
    <location>
        <begin position="251"/>
        <end position="262"/>
    </location>
</feature>
<dbReference type="FunFam" id="3.40.50.10050:FF:000001">
    <property type="entry name" value="Translation initiation factor IF-2"/>
    <property type="match status" value="1"/>
</dbReference>
<feature type="binding site" evidence="10">
    <location>
        <begin position="420"/>
        <end position="424"/>
    </location>
    <ligand>
        <name>GTP</name>
        <dbReference type="ChEBI" id="CHEBI:37565"/>
    </ligand>
</feature>
<dbReference type="FunFam" id="2.40.30.10:FF:000008">
    <property type="entry name" value="Translation initiation factor IF-2"/>
    <property type="match status" value="1"/>
</dbReference>
<dbReference type="CDD" id="cd03692">
    <property type="entry name" value="mtIF2_IVc"/>
    <property type="match status" value="1"/>
</dbReference>